<protein>
    <submittedName>
        <fullName evidence="1">FxSxx-COOH system tetratricopeptide repeat protein</fullName>
    </submittedName>
</protein>
<dbReference type="PANTHER" id="PTHR46082:SF6">
    <property type="entry name" value="AAA+ ATPASE DOMAIN-CONTAINING PROTEIN-RELATED"/>
    <property type="match status" value="1"/>
</dbReference>
<dbReference type="SUPFAM" id="SSF48452">
    <property type="entry name" value="TPR-like"/>
    <property type="match status" value="3"/>
</dbReference>
<dbReference type="InterPro" id="IPR053137">
    <property type="entry name" value="NLR-like"/>
</dbReference>
<evidence type="ECO:0000313" key="2">
    <source>
        <dbReference type="Proteomes" id="UP001596957"/>
    </source>
</evidence>
<proteinExistence type="predicted"/>
<accession>A0ABW2VH24</accession>
<dbReference type="PANTHER" id="PTHR46082">
    <property type="entry name" value="ATP/GTP-BINDING PROTEIN-RELATED"/>
    <property type="match status" value="1"/>
</dbReference>
<dbReference type="Pfam" id="PF13374">
    <property type="entry name" value="TPR_10"/>
    <property type="match status" value="1"/>
</dbReference>
<dbReference type="InterPro" id="IPR027417">
    <property type="entry name" value="P-loop_NTPase"/>
</dbReference>
<gene>
    <name evidence="1" type="primary">fxsT</name>
    <name evidence="1" type="ORF">ACFQZP_12570</name>
</gene>
<dbReference type="Gene3D" id="3.40.50.300">
    <property type="entry name" value="P-loop containing nucleotide triphosphate hydrolases"/>
    <property type="match status" value="1"/>
</dbReference>
<dbReference type="Gene3D" id="1.25.40.10">
    <property type="entry name" value="Tetratricopeptide repeat domain"/>
    <property type="match status" value="2"/>
</dbReference>
<dbReference type="EMBL" id="JBHTEC010000001">
    <property type="protein sequence ID" value="MFD0282510.1"/>
    <property type="molecule type" value="Genomic_DNA"/>
</dbReference>
<evidence type="ECO:0000313" key="1">
    <source>
        <dbReference type="EMBL" id="MFD0282510.1"/>
    </source>
</evidence>
<name>A0ABW2VH24_9ACTN</name>
<comment type="caution">
    <text evidence="1">The sequence shown here is derived from an EMBL/GenBank/DDBJ whole genome shotgun (WGS) entry which is preliminary data.</text>
</comment>
<dbReference type="RefSeq" id="WP_381260651.1">
    <property type="nucleotide sequence ID" value="NZ_JBHTBI010000044.1"/>
</dbReference>
<dbReference type="SUPFAM" id="SSF52540">
    <property type="entry name" value="P-loop containing nucleoside triphosphate hydrolases"/>
    <property type="match status" value="1"/>
</dbReference>
<organism evidence="1 2">
    <name type="scientific">Streptomyces lutosisoli</name>
    <dbReference type="NCBI Taxonomy" id="2665721"/>
    <lineage>
        <taxon>Bacteria</taxon>
        <taxon>Bacillati</taxon>
        <taxon>Actinomycetota</taxon>
        <taxon>Actinomycetes</taxon>
        <taxon>Kitasatosporales</taxon>
        <taxon>Streptomycetaceae</taxon>
        <taxon>Streptomyces</taxon>
    </lineage>
</organism>
<dbReference type="InterPro" id="IPR011990">
    <property type="entry name" value="TPR-like_helical_dom_sf"/>
</dbReference>
<dbReference type="Proteomes" id="UP001596957">
    <property type="component" value="Unassembled WGS sequence"/>
</dbReference>
<dbReference type="InterPro" id="IPR019734">
    <property type="entry name" value="TPR_rpt"/>
</dbReference>
<sequence>MDQGFERSVFVGNNTGIVSTGDNASITQITLAAGAPKPAEAVPAPLDVFGLHSGESPVFRGRISEQQHLKAILDGPPGSVAVITGCGGVGKSSLAAQTASKCRGRYNPVWEISAGDAAQIEFGLSRLACRIDPGLVDHPSEVAAEWARVWLQTHDDWLLVLDNVSSPRDVRLLLGELPRGRFIVTSQQATGWHHIAPTMPLDGLGPKAALDLLVTIAALDDEDLSSAALVCEELGYLPLAIELAAANMAQTRIRPLHYLENLRASPLHVLIDDSASDDSSHTVARVLQANLEKISGHPLAEELLRVMAWFAPEGIPCSLFFRMETPQAVRTAFGLLAKYSVIHFVEGPGDPTLRVHRLVQTLVMAWSRISPRGTFDSSCTAADLLRKALRDEDPEQGLKTRWRRSLMPHLDSLATKIESDDETLGAAALYTSAGSFLLGQGQLVQARHYAERARRLMARIGGGPAGSPDIQNLLGQIQISAGATSAATEHFQRALDEATPHYGEDSQSVLTYRMNHARAILAGGDHTAAISILEDTVSDCVGVLGGDAPLTLSARAYLGHAYEVSGDIATAISLYSQVLFDRLRTLGLEHESTAASLAVLGGVYLANGDPTGAIPYFELALGVRARMLGGDHLDTVTSRNNLAVALCEIGELHRAMPLLEQVIDDSPGIFDPDSTELASTRARLADLYVSTGQPDRAISMYSQLLDTQIRTSGVDHPTTLATTNMLGFIYRAAGDLSNAIAFYEQALNGRTRVLGLEHQDTFNSRNNLACAYKLARDLTRAIPLYEETLEIAARKLGHNDPAVIEMRNDIDSLRAME</sequence>
<keyword evidence="2" id="KW-1185">Reference proteome</keyword>
<dbReference type="NCBIfam" id="NF040586">
    <property type="entry name" value="FxSxx_TPR"/>
    <property type="match status" value="1"/>
</dbReference>
<dbReference type="Pfam" id="PF13424">
    <property type="entry name" value="TPR_12"/>
    <property type="match status" value="2"/>
</dbReference>
<dbReference type="SMART" id="SM00028">
    <property type="entry name" value="TPR"/>
    <property type="match status" value="7"/>
</dbReference>
<reference evidence="2" key="1">
    <citation type="journal article" date="2019" name="Int. J. Syst. Evol. Microbiol.">
        <title>The Global Catalogue of Microorganisms (GCM) 10K type strain sequencing project: providing services to taxonomists for standard genome sequencing and annotation.</title>
        <authorList>
            <consortium name="The Broad Institute Genomics Platform"/>
            <consortium name="The Broad Institute Genome Sequencing Center for Infectious Disease"/>
            <person name="Wu L."/>
            <person name="Ma J."/>
        </authorList>
    </citation>
    <scope>NUCLEOTIDE SEQUENCE [LARGE SCALE GENOMIC DNA]</scope>
    <source>
        <strain evidence="2">CGMCC 4.7198</strain>
    </source>
</reference>